<dbReference type="GO" id="GO:0072686">
    <property type="term" value="C:mitotic spindle"/>
    <property type="evidence" value="ECO:0007669"/>
    <property type="project" value="TreeGrafter"/>
</dbReference>
<reference evidence="7 8" key="1">
    <citation type="journal article" date="2019" name="Gigascience">
        <title>Whole-genome sequence of the oriental lung fluke Paragonimus westermani.</title>
        <authorList>
            <person name="Oey H."/>
            <person name="Zakrzewski M."/>
            <person name="Narain K."/>
            <person name="Devi K.R."/>
            <person name="Agatsuma T."/>
            <person name="Nawaratna S."/>
            <person name="Gobert G.N."/>
            <person name="Jones M.K."/>
            <person name="Ragan M.A."/>
            <person name="McManus D.P."/>
            <person name="Krause L."/>
        </authorList>
    </citation>
    <scope>NUCLEOTIDE SEQUENCE [LARGE SCALE GENOMIC DNA]</scope>
    <source>
        <strain evidence="7 8">IND2009</strain>
    </source>
</reference>
<evidence type="ECO:0000256" key="1">
    <source>
        <dbReference type="ARBA" id="ARBA00000451"/>
    </source>
</evidence>
<dbReference type="PANTHER" id="PTHR12792">
    <property type="entry name" value="EXTRA SPINDLE POLES 1-RELATED"/>
    <property type="match status" value="1"/>
</dbReference>
<feature type="region of interest" description="Disordered" evidence="5">
    <location>
        <begin position="372"/>
        <end position="395"/>
    </location>
</feature>
<feature type="domain" description="Peptidase C50" evidence="6">
    <location>
        <begin position="962"/>
        <end position="1057"/>
    </location>
</feature>
<evidence type="ECO:0000313" key="8">
    <source>
        <dbReference type="Proteomes" id="UP000324629"/>
    </source>
</evidence>
<keyword evidence="3" id="KW-0378">Hydrolase</keyword>
<sequence length="1171" mass="130462">KYRIVCTSFFLIVPVFTHLVDGELLNLWLGTRLLVRGCLHVTELYTLSGSVREARAYQSELLRVGQRFHLCAWSSPKVPCLVYLSFSAQTAISLMAHLDLFAQRKWAFELRMRQLNHIATCSVSLEELALERKHLSMHKTMTSPITEETEDASFLHSDGSVSLNTRRQAARQRSSATEEESGLDERSADTLSVAANPLIAANANAFASIFPCSPPNIRQSQSPASDPEGFPTFTQLLSLILGTVRSKPGVPIDANEELQKLNERLSSVGGLSLSVCIHRILHGVHWGWLVKIIRLVRDRLLPTVHYLPVVFPPGHNQMSEHDDTEALLDAFSALSTSPQRNNQHGDLANVTTKELSRKSKVPRHAVDADLAPTTGQTMLPPNAPRRLADRRVSPQSMVLRRATRAGRSKKLPGSDGNWVLVFNRLGINKPDTTSSAENGNPLLPSLPPTTPLDTRRSRSVTLKVWPKQSKVAGGGRLGLSDLDAEPEDEFILKQLGYQLAPRKQRINCEKPIDIYVDSSDRDYSGLSNAQSRAYHTGSRESHSYLNKMLDPVESCPSLSGVPPRPRNLRLASRWEAAQHRGTPELSPSSTGTQVTYSDRALLSKLVAAADTSSDRLADQLNQAYNQLAGLPIPNLVRPICHWLGLYWLGKGSQSQAGRFLCQAVGIAPTNLFASILSSRLCEQKSASSETPDLSQMSRWFSGHCRIRDCSIPNHPLQNQDKIGAMDDCSKHVTVVQFCLIDELATAAPTPSAVQNQSIPNTRAIHECLPLGLGVRTGGYLVVTRYTGVTGKSCTSLTSESRVIHGFSRSGLKAIDSFDELQVESLDSMQLQDRARYWRTRYKLDNRLESLLSEMRNDWFTSDDLTWILGQRVGCSRSDSTHSTNIVLVLDRPHKFESRFLKYHSFLSIAIQRLIYLPWEWILSDVGPDVTCFTRSFSLPLVLGHLATLEEKVSRSNMMTFNPHQTYYVLNPEANLSFTQQMFQPLFDRFATWRGVVGREPTVHEVNAGFTSHDLFIYLGHGNGSRFLLHAFNQGLSARAAALVLGCSSGKPRWEGRHEPYSSLFNHLLAGCPFVAGLLWDVTDRDMDRFTLQFLRQWLFAECDPRPIRGLGHCLAQASTACKLKHLVGKSVIVYGVRAEPSPDALLQLSDKDGKLEFDIDTWIKSLTLQKM</sequence>
<dbReference type="PANTHER" id="PTHR12792:SF0">
    <property type="entry name" value="SEPARIN"/>
    <property type="match status" value="1"/>
</dbReference>
<keyword evidence="4" id="KW-0159">Chromosome partition</keyword>
<evidence type="ECO:0000256" key="4">
    <source>
        <dbReference type="ARBA" id="ARBA00022829"/>
    </source>
</evidence>
<evidence type="ECO:0000259" key="6">
    <source>
        <dbReference type="PROSITE" id="PS51700"/>
    </source>
</evidence>
<evidence type="ECO:0000313" key="7">
    <source>
        <dbReference type="EMBL" id="KAA3679049.1"/>
    </source>
</evidence>
<evidence type="ECO:0000256" key="5">
    <source>
        <dbReference type="SAM" id="MobiDB-lite"/>
    </source>
</evidence>
<feature type="non-terminal residue" evidence="7">
    <location>
        <position position="1"/>
    </location>
</feature>
<dbReference type="PROSITE" id="PS51700">
    <property type="entry name" value="SEPARIN"/>
    <property type="match status" value="1"/>
</dbReference>
<dbReference type="InterPro" id="IPR030397">
    <property type="entry name" value="SEPARIN_core_dom"/>
</dbReference>
<evidence type="ECO:0000256" key="3">
    <source>
        <dbReference type="ARBA" id="ARBA00022801"/>
    </source>
</evidence>
<organism evidence="7 8">
    <name type="scientific">Paragonimus westermani</name>
    <dbReference type="NCBI Taxonomy" id="34504"/>
    <lineage>
        <taxon>Eukaryota</taxon>
        <taxon>Metazoa</taxon>
        <taxon>Spiralia</taxon>
        <taxon>Lophotrochozoa</taxon>
        <taxon>Platyhelminthes</taxon>
        <taxon>Trematoda</taxon>
        <taxon>Digenea</taxon>
        <taxon>Plagiorchiida</taxon>
        <taxon>Troglotremata</taxon>
        <taxon>Troglotrematidae</taxon>
        <taxon>Paragonimus</taxon>
    </lineage>
</organism>
<dbReference type="EC" id="3.4.22.49" evidence="2"/>
<name>A0A5J4NU96_9TREM</name>
<gene>
    <name evidence="7" type="ORF">DEA37_0006483</name>
</gene>
<dbReference type="GO" id="GO:0004197">
    <property type="term" value="F:cysteine-type endopeptidase activity"/>
    <property type="evidence" value="ECO:0007669"/>
    <property type="project" value="InterPro"/>
</dbReference>
<dbReference type="AlphaFoldDB" id="A0A5J4NU96"/>
<proteinExistence type="predicted"/>
<feature type="region of interest" description="Disordered" evidence="5">
    <location>
        <begin position="163"/>
        <end position="187"/>
    </location>
</feature>
<protein>
    <recommendedName>
        <fullName evidence="2">separase</fullName>
        <ecNumber evidence="2">3.4.22.49</ecNumber>
    </recommendedName>
</protein>
<evidence type="ECO:0000256" key="2">
    <source>
        <dbReference type="ARBA" id="ARBA00012489"/>
    </source>
</evidence>
<dbReference type="GO" id="GO:0005634">
    <property type="term" value="C:nucleus"/>
    <property type="evidence" value="ECO:0007669"/>
    <property type="project" value="InterPro"/>
</dbReference>
<dbReference type="GO" id="GO:0051307">
    <property type="term" value="P:meiotic chromosome separation"/>
    <property type="evidence" value="ECO:0007669"/>
    <property type="project" value="TreeGrafter"/>
</dbReference>
<dbReference type="Proteomes" id="UP000324629">
    <property type="component" value="Unassembled WGS sequence"/>
</dbReference>
<comment type="catalytic activity">
    <reaction evidence="1">
        <text>All bonds known to be hydrolyzed by this endopeptidase have arginine in P1 and an acidic residue in P4. P6 is often occupied by an acidic residue or by a hydroxy-amino-acid residue, the phosphorylation of which enhances cleavage.</text>
        <dbReference type="EC" id="3.4.22.49"/>
    </reaction>
</comment>
<dbReference type="InterPro" id="IPR005314">
    <property type="entry name" value="Peptidase_C50"/>
</dbReference>
<dbReference type="Pfam" id="PF03568">
    <property type="entry name" value="Separin_C"/>
    <property type="match status" value="1"/>
</dbReference>
<dbReference type="GO" id="GO:0006508">
    <property type="term" value="P:proteolysis"/>
    <property type="evidence" value="ECO:0007669"/>
    <property type="project" value="InterPro"/>
</dbReference>
<comment type="caution">
    <text evidence="7">The sequence shown here is derived from an EMBL/GenBank/DDBJ whole genome shotgun (WGS) entry which is preliminary data.</text>
</comment>
<keyword evidence="8" id="KW-1185">Reference proteome</keyword>
<dbReference type="GO" id="GO:0005737">
    <property type="term" value="C:cytoplasm"/>
    <property type="evidence" value="ECO:0007669"/>
    <property type="project" value="TreeGrafter"/>
</dbReference>
<accession>A0A5J4NU96</accession>
<feature type="region of interest" description="Disordered" evidence="5">
    <location>
        <begin position="431"/>
        <end position="459"/>
    </location>
</feature>
<dbReference type="EMBL" id="QNGE01000867">
    <property type="protein sequence ID" value="KAA3679049.1"/>
    <property type="molecule type" value="Genomic_DNA"/>
</dbReference>